<feature type="compositionally biased region" description="Polar residues" evidence="1">
    <location>
        <begin position="116"/>
        <end position="126"/>
    </location>
</feature>
<dbReference type="InterPro" id="IPR012902">
    <property type="entry name" value="N_methyl_site"/>
</dbReference>
<feature type="region of interest" description="Disordered" evidence="1">
    <location>
        <begin position="108"/>
        <end position="128"/>
    </location>
</feature>
<reference evidence="5 6" key="1">
    <citation type="submission" date="2018-04" db="EMBL/GenBank/DDBJ databases">
        <title>Genomic Encyclopedia of Type Strains, Phase IV (KMG-IV): sequencing the most valuable type-strain genomes for metagenomic binning, comparative biology and taxonomic classification.</title>
        <authorList>
            <person name="Goeker M."/>
        </authorList>
    </citation>
    <scope>NUCLEOTIDE SEQUENCE [LARGE SCALE GENOMIC DNA]</scope>
    <source>
        <strain evidence="5 6">DSM 14823</strain>
    </source>
</reference>
<dbReference type="Gene3D" id="3.30.700.10">
    <property type="entry name" value="Glycoprotein, Type 4 Pilin"/>
    <property type="match status" value="1"/>
</dbReference>
<dbReference type="InterPro" id="IPR045584">
    <property type="entry name" value="Pilin-like"/>
</dbReference>
<dbReference type="AlphaFoldDB" id="A0A2U1B6P1"/>
<evidence type="ECO:0000313" key="5">
    <source>
        <dbReference type="EMBL" id="PVY44272.1"/>
    </source>
</evidence>
<dbReference type="NCBIfam" id="TIGR02532">
    <property type="entry name" value="IV_pilin_GFxxxE"/>
    <property type="match status" value="1"/>
</dbReference>
<keyword evidence="6" id="KW-1185">Reference proteome</keyword>
<dbReference type="Pfam" id="PF07596">
    <property type="entry name" value="SBP_bac_10"/>
    <property type="match status" value="1"/>
</dbReference>
<gene>
    <name evidence="5" type="ORF">C8D82_10727</name>
    <name evidence="4" type="ORF">HF882_14140</name>
</gene>
<dbReference type="PANTHER" id="PTHR30093:SF2">
    <property type="entry name" value="TYPE II SECRETION SYSTEM PROTEIN H"/>
    <property type="match status" value="1"/>
</dbReference>
<reference evidence="4 7" key="2">
    <citation type="submission" date="2020-04" db="EMBL/GenBank/DDBJ databases">
        <authorList>
            <person name="Hitch T.C.A."/>
            <person name="Wylensek D."/>
            <person name="Clavel T."/>
        </authorList>
    </citation>
    <scope>NUCLEOTIDE SEQUENCE [LARGE SCALE GENOMIC DNA]</scope>
    <source>
        <strain evidence="4 7">COR2-253-APC-1A</strain>
    </source>
</reference>
<comment type="caution">
    <text evidence="5">The sequence shown here is derived from an EMBL/GenBank/DDBJ whole genome shotgun (WGS) entry which is preliminary data.</text>
</comment>
<dbReference type="PANTHER" id="PTHR30093">
    <property type="entry name" value="GENERAL SECRETION PATHWAY PROTEIN G"/>
    <property type="match status" value="1"/>
</dbReference>
<sequence>MKPRKPFTLIELLVVIAIIAILAGVMLPALNKARDKARNTACLNNLKQFGLAFVAYRGDFNDRMPPWISTIYPDYMSAEKSYHCPKDGNGPGTAAKDWKAREDNEYHASYDRPGNTGVTQNPNTDVDANPGKAVDKISYFYEFSDALCEFGTDADKTKSWNAKKESDIRHGVCTETGEYKDIRYSTILSFFPTLRCFWHLTDKNKPVQNVSYSGNTFFSPLKWEDGSWR</sequence>
<dbReference type="RefSeq" id="WP_116883277.1">
    <property type="nucleotide sequence ID" value="NZ_CABMMC010000006.1"/>
</dbReference>
<evidence type="ECO:0000313" key="4">
    <source>
        <dbReference type="EMBL" id="NMD87726.1"/>
    </source>
</evidence>
<evidence type="ECO:0000259" key="3">
    <source>
        <dbReference type="Pfam" id="PF07596"/>
    </source>
</evidence>
<name>A0A2U1B6P1_9BACT</name>
<dbReference type="EMBL" id="QEKH01000007">
    <property type="protein sequence ID" value="PVY44272.1"/>
    <property type="molecule type" value="Genomic_DNA"/>
</dbReference>
<feature type="transmembrane region" description="Helical" evidence="2">
    <location>
        <begin position="12"/>
        <end position="30"/>
    </location>
</feature>
<dbReference type="OrthoDB" id="255848at2"/>
<dbReference type="EMBL" id="JABAEW010000029">
    <property type="protein sequence ID" value="NMD87726.1"/>
    <property type="molecule type" value="Genomic_DNA"/>
</dbReference>
<dbReference type="InterPro" id="IPR011453">
    <property type="entry name" value="DUF1559"/>
</dbReference>
<keyword evidence="2" id="KW-1133">Transmembrane helix</keyword>
<proteinExistence type="predicted"/>
<keyword evidence="2" id="KW-0472">Membrane</keyword>
<dbReference type="Proteomes" id="UP000576225">
    <property type="component" value="Unassembled WGS sequence"/>
</dbReference>
<accession>A0A2U1B6P1</accession>
<organism evidence="5 6">
    <name type="scientific">Victivallis vadensis</name>
    <dbReference type="NCBI Taxonomy" id="172901"/>
    <lineage>
        <taxon>Bacteria</taxon>
        <taxon>Pseudomonadati</taxon>
        <taxon>Lentisphaerota</taxon>
        <taxon>Lentisphaeria</taxon>
        <taxon>Victivallales</taxon>
        <taxon>Victivallaceae</taxon>
        <taxon>Victivallis</taxon>
    </lineage>
</organism>
<dbReference type="GeneID" id="78294587"/>
<evidence type="ECO:0000256" key="2">
    <source>
        <dbReference type="SAM" id="Phobius"/>
    </source>
</evidence>
<dbReference type="Proteomes" id="UP000245959">
    <property type="component" value="Unassembled WGS sequence"/>
</dbReference>
<dbReference type="SUPFAM" id="SSF54523">
    <property type="entry name" value="Pili subunits"/>
    <property type="match status" value="1"/>
</dbReference>
<evidence type="ECO:0000313" key="6">
    <source>
        <dbReference type="Proteomes" id="UP000245959"/>
    </source>
</evidence>
<feature type="domain" description="DUF1559" evidence="3">
    <location>
        <begin position="32"/>
        <end position="67"/>
    </location>
</feature>
<evidence type="ECO:0000256" key="1">
    <source>
        <dbReference type="SAM" id="MobiDB-lite"/>
    </source>
</evidence>
<evidence type="ECO:0000313" key="7">
    <source>
        <dbReference type="Proteomes" id="UP000576225"/>
    </source>
</evidence>
<protein>
    <submittedName>
        <fullName evidence="5">Prepilin-type N-terminal cleavage/methylation domain-containing protein</fullName>
    </submittedName>
    <submittedName>
        <fullName evidence="4">Type II secretion system protein</fullName>
    </submittedName>
</protein>
<keyword evidence="2" id="KW-0812">Transmembrane</keyword>
<dbReference type="Pfam" id="PF07963">
    <property type="entry name" value="N_methyl"/>
    <property type="match status" value="1"/>
</dbReference>